<proteinExistence type="inferred from homology"/>
<organism evidence="14 15">
    <name type="scientific">Meripilus lineatus</name>
    <dbReference type="NCBI Taxonomy" id="2056292"/>
    <lineage>
        <taxon>Eukaryota</taxon>
        <taxon>Fungi</taxon>
        <taxon>Dikarya</taxon>
        <taxon>Basidiomycota</taxon>
        <taxon>Agaricomycotina</taxon>
        <taxon>Agaricomycetes</taxon>
        <taxon>Polyporales</taxon>
        <taxon>Meripilaceae</taxon>
        <taxon>Meripilus</taxon>
    </lineage>
</organism>
<keyword evidence="7 12" id="KW-1015">Disulfide bond</keyword>
<comment type="catalytic activity">
    <reaction evidence="8">
        <text>N(4)-(alpha-D-Man-(1-&gt;2)-alpha-D-Man-(1-&gt;2)-alpha-D-Man-(1-&gt;3)-[alpha-D-Man-(1-&gt;3)-[alpha-D-Man-(1-&gt;2)-alpha-D-Man-(1-&gt;6)]-alpha-D-Man-(1-&gt;6)]-beta-D-Man-(1-&gt;4)-beta-D-GlcNAc-(1-&gt;4)-beta-D-GlcNAc)-L-asparaginyl-[protein] (N-glucan mannose isomer 8A1,2,3B1,3) + 3 H2O = N(4)-(alpha-D-Man-(1-&gt;3)-[alpha-D-Man-(1-&gt;3)-[alpha-D-Man-(1-&gt;6)]-alpha-D-Man-(1-&gt;6)]-beta-D-Man-(1-&gt;4)-beta-D-GlcNAc-(1-&gt;4)-beta-D-GlcNAc)-L-asparaginyl-[protein] (N-glucan mannose isomer 5A1,2) + 3 beta-D-mannose</text>
        <dbReference type="Rhea" id="RHEA:56028"/>
        <dbReference type="Rhea" id="RHEA-COMP:14358"/>
        <dbReference type="Rhea" id="RHEA-COMP:14367"/>
        <dbReference type="ChEBI" id="CHEBI:15377"/>
        <dbReference type="ChEBI" id="CHEBI:28563"/>
        <dbReference type="ChEBI" id="CHEBI:59087"/>
        <dbReference type="ChEBI" id="CHEBI:60628"/>
        <dbReference type="EC" id="3.2.1.113"/>
    </reaction>
</comment>
<feature type="active site" evidence="10">
    <location>
        <position position="513"/>
    </location>
</feature>
<dbReference type="GO" id="GO:0016020">
    <property type="term" value="C:membrane"/>
    <property type="evidence" value="ECO:0007669"/>
    <property type="project" value="InterPro"/>
</dbReference>
<comment type="catalytic activity">
    <reaction evidence="9">
        <text>N(4)-(alpha-D-Man-(1-&gt;2)-alpha-D-Man-(1-&gt;2)-alpha-D-Man-(1-&gt;3)-[alpha-D-Man-(1-&gt;2)-alpha-D-Man-(1-&gt;3)-[alpha-D-Man-(1-&gt;2)-alpha-D-Man-(1-&gt;6)]-alpha-D-Man-(1-&gt;6)]-beta-D-Man-(1-&gt;4)-beta-D-GlcNAc-(1-&gt;4)-beta-D-GlcNAc)-L-asparaginyl-[protein] (N-glucan mannose isomer 9A1,2,3B1,2,3) + 4 H2O = N(4)-(alpha-D-Man-(1-&gt;3)-[alpha-D-Man-(1-&gt;3)-[alpha-D-Man-(1-&gt;6)]-alpha-D-Man-(1-&gt;6)]-beta-D-Man-(1-&gt;4)-beta-D-GlcNAc-(1-&gt;4)-beta-D-GlcNAc)-L-asparaginyl-[protein] (N-glucan mannose isomer 5A1,2) + 4 beta-D-mannose</text>
        <dbReference type="Rhea" id="RHEA:56008"/>
        <dbReference type="Rhea" id="RHEA-COMP:14356"/>
        <dbReference type="Rhea" id="RHEA-COMP:14367"/>
        <dbReference type="ChEBI" id="CHEBI:15377"/>
        <dbReference type="ChEBI" id="CHEBI:28563"/>
        <dbReference type="ChEBI" id="CHEBI:59087"/>
        <dbReference type="ChEBI" id="CHEBI:139493"/>
        <dbReference type="EC" id="3.2.1.113"/>
    </reaction>
</comment>
<dbReference type="PANTHER" id="PTHR11742">
    <property type="entry name" value="MANNOSYL-OLIGOSACCHARIDE ALPHA-1,2-MANNOSIDASE-RELATED"/>
    <property type="match status" value="1"/>
</dbReference>
<dbReference type="InterPro" id="IPR012341">
    <property type="entry name" value="6hp_glycosidase-like_sf"/>
</dbReference>
<comment type="similarity">
    <text evidence="3 13">Belongs to the glycosyl hydrolase 47 family.</text>
</comment>
<dbReference type="AlphaFoldDB" id="A0AAD5UZP6"/>
<keyword evidence="13" id="KW-0326">Glycosidase</keyword>
<feature type="active site" description="Proton donor" evidence="10">
    <location>
        <position position="160"/>
    </location>
</feature>
<keyword evidence="6 11" id="KW-0106">Calcium</keyword>
<dbReference type="EC" id="3.2.1.-" evidence="13"/>
<evidence type="ECO:0000256" key="12">
    <source>
        <dbReference type="PIRSR" id="PIRSR601382-3"/>
    </source>
</evidence>
<evidence type="ECO:0000256" key="10">
    <source>
        <dbReference type="PIRSR" id="PIRSR601382-1"/>
    </source>
</evidence>
<name>A0AAD5UZP6_9APHY</name>
<dbReference type="GO" id="GO:0004571">
    <property type="term" value="F:mannosyl-oligosaccharide 1,2-alpha-mannosidase activity"/>
    <property type="evidence" value="ECO:0007669"/>
    <property type="project" value="UniProtKB-EC"/>
</dbReference>
<keyword evidence="5 13" id="KW-0378">Hydrolase</keyword>
<evidence type="ECO:0000313" key="14">
    <source>
        <dbReference type="EMBL" id="KAJ3480701.1"/>
    </source>
</evidence>
<feature type="active site" evidence="10">
    <location>
        <position position="303"/>
    </location>
</feature>
<dbReference type="Gene3D" id="1.50.10.10">
    <property type="match status" value="1"/>
</dbReference>
<reference evidence="14" key="1">
    <citation type="submission" date="2022-07" db="EMBL/GenBank/DDBJ databases">
        <title>Genome Sequence of Physisporinus lineatus.</title>
        <authorList>
            <person name="Buettner E."/>
        </authorList>
    </citation>
    <scope>NUCLEOTIDE SEQUENCE</scope>
    <source>
        <strain evidence="14">VT162</strain>
    </source>
</reference>
<keyword evidence="4 11" id="KW-0479">Metal-binding</keyword>
<feature type="disulfide bond" evidence="12">
    <location>
        <begin position="368"/>
        <end position="420"/>
    </location>
</feature>
<evidence type="ECO:0000256" key="11">
    <source>
        <dbReference type="PIRSR" id="PIRSR601382-2"/>
    </source>
</evidence>
<evidence type="ECO:0000256" key="7">
    <source>
        <dbReference type="ARBA" id="ARBA00023157"/>
    </source>
</evidence>
<evidence type="ECO:0000256" key="5">
    <source>
        <dbReference type="ARBA" id="ARBA00022801"/>
    </source>
</evidence>
<dbReference type="GO" id="GO:0005509">
    <property type="term" value="F:calcium ion binding"/>
    <property type="evidence" value="ECO:0007669"/>
    <property type="project" value="InterPro"/>
</dbReference>
<dbReference type="InterPro" id="IPR001382">
    <property type="entry name" value="Glyco_hydro_47"/>
</dbReference>
<evidence type="ECO:0000256" key="13">
    <source>
        <dbReference type="RuleBase" id="RU361193"/>
    </source>
</evidence>
<evidence type="ECO:0000256" key="8">
    <source>
        <dbReference type="ARBA" id="ARBA00047669"/>
    </source>
</evidence>
<dbReference type="InterPro" id="IPR050749">
    <property type="entry name" value="Glycosyl_Hydrolase_47"/>
</dbReference>
<dbReference type="SUPFAM" id="SSF48225">
    <property type="entry name" value="Seven-hairpin glycosidases"/>
    <property type="match status" value="1"/>
</dbReference>
<dbReference type="EMBL" id="JANAWD010000360">
    <property type="protein sequence ID" value="KAJ3480701.1"/>
    <property type="molecule type" value="Genomic_DNA"/>
</dbReference>
<dbReference type="GO" id="GO:0036503">
    <property type="term" value="P:ERAD pathway"/>
    <property type="evidence" value="ECO:0007669"/>
    <property type="project" value="UniProtKB-ARBA"/>
</dbReference>
<dbReference type="InterPro" id="IPR036026">
    <property type="entry name" value="Seven-hairpin_glycosidases"/>
</dbReference>
<comment type="caution">
    <text evidence="14">The sequence shown here is derived from an EMBL/GenBank/DDBJ whole genome shotgun (WGS) entry which is preliminary data.</text>
</comment>
<comment type="cofactor">
    <cofactor evidence="1 11">
        <name>Ca(2+)</name>
        <dbReference type="ChEBI" id="CHEBI:29108"/>
    </cofactor>
</comment>
<evidence type="ECO:0000256" key="6">
    <source>
        <dbReference type="ARBA" id="ARBA00022837"/>
    </source>
</evidence>
<gene>
    <name evidence="14" type="ORF">NLI96_g8163</name>
</gene>
<protein>
    <recommendedName>
        <fullName evidence="13">alpha-1,2-Mannosidase</fullName>
        <ecNumber evidence="13">3.2.1.-</ecNumber>
    </recommendedName>
</protein>
<evidence type="ECO:0000256" key="4">
    <source>
        <dbReference type="ARBA" id="ARBA00022723"/>
    </source>
</evidence>
<dbReference type="Proteomes" id="UP001212997">
    <property type="component" value="Unassembled WGS sequence"/>
</dbReference>
<dbReference type="GO" id="GO:0005783">
    <property type="term" value="C:endoplasmic reticulum"/>
    <property type="evidence" value="ECO:0007669"/>
    <property type="project" value="TreeGrafter"/>
</dbReference>
<evidence type="ECO:0000256" key="2">
    <source>
        <dbReference type="ARBA" id="ARBA00004922"/>
    </source>
</evidence>
<comment type="pathway">
    <text evidence="2">Protein modification; protein glycosylation.</text>
</comment>
<sequence>MRLPRGLAFYGRYHALKFLGIFCLASLVVFLYLSSELAGPGGPDPHAFWHPPRPPPSRVPPEEWNLRADAVRDAFRHAYRGYTRYAAPHDELCPVSNVSTNNFNGWGVTVFDSLDTMVLMGLEEEFTEALKVVERADFSLHRESGGYGQLGPEVYAPFFETVIRYLGGLLSAYALTKRPILLQKAEELAKKLSPAFNTPTGYPTFGVNTVNLSPIHSYLISLVSSGKTTPTGVGMLAEIASCQLEFSYLASATGKWEYQEKSDRIMKSLYSANISGIGMLPIRINLQTGEPFGNSLSVGASADSAHEYLLKYYLLTAQQDTASLDLYMTTVNHILTNLLFITPKRDLLYVTDLHGPNIASHSLEHLSCFLPGLLALGLRTLPRSAFDRPITSDIPNHKLLSSYNIRDLHYWAATGLAETCWLMYADQVTGLGPEIVIMHHAAPQRGHPKSFKMDDGSWINALERWRKSRKGGFPPGVRPKVPMVMADTSGIQTPQNEERGYAMRRPDYLLRPETIESMFLMWKTTGDTRWRERAWDIFLALEREAKTGSGYAVVKTVTLSPPPLHDDMPSFFLAETLKYLYLMFSEDDLVPLDKWVFNTEAHPFPIFS</sequence>
<dbReference type="Pfam" id="PF01532">
    <property type="entry name" value="Glyco_hydro_47"/>
    <property type="match status" value="1"/>
</dbReference>
<dbReference type="PANTHER" id="PTHR11742:SF55">
    <property type="entry name" value="ENDOPLASMIC RETICULUM MANNOSYL-OLIGOSACCHARIDE 1,2-ALPHA-MANNOSIDASE"/>
    <property type="match status" value="1"/>
</dbReference>
<evidence type="ECO:0000313" key="15">
    <source>
        <dbReference type="Proteomes" id="UP001212997"/>
    </source>
</evidence>
<evidence type="ECO:0000256" key="1">
    <source>
        <dbReference type="ARBA" id="ARBA00001913"/>
    </source>
</evidence>
<evidence type="ECO:0000256" key="9">
    <source>
        <dbReference type="ARBA" id="ARBA00048605"/>
    </source>
</evidence>
<feature type="active site" description="Proton donor" evidence="10">
    <location>
        <position position="434"/>
    </location>
</feature>
<accession>A0AAD5UZP6</accession>
<dbReference type="PRINTS" id="PR00747">
    <property type="entry name" value="GLYHDRLASE47"/>
</dbReference>
<keyword evidence="15" id="KW-1185">Reference proteome</keyword>
<dbReference type="GO" id="GO:0005975">
    <property type="term" value="P:carbohydrate metabolic process"/>
    <property type="evidence" value="ECO:0007669"/>
    <property type="project" value="InterPro"/>
</dbReference>
<feature type="binding site" evidence="11">
    <location>
        <position position="599"/>
    </location>
    <ligand>
        <name>Ca(2+)</name>
        <dbReference type="ChEBI" id="CHEBI:29108"/>
    </ligand>
</feature>
<evidence type="ECO:0000256" key="3">
    <source>
        <dbReference type="ARBA" id="ARBA00007658"/>
    </source>
</evidence>